<accession>A0ABY7G9Q6</accession>
<evidence type="ECO:0000313" key="1">
    <source>
        <dbReference type="EMBL" id="WAR30072.1"/>
    </source>
</evidence>
<keyword evidence="2" id="KW-1185">Reference proteome</keyword>
<name>A0ABY7G9Q6_MYAAR</name>
<sequence>MENYAEDNTNRTQDKAKVKGYLNKLRQHKMVLYIAFVKDVLNEVSKVSLLFQREYITVSSAVTKLQRASSVQRNMIDNEGDQLLRGHTLINIIQDQSLAADRARIVQSLLDCMNTRLENLTNQYLLHVMHLIKNTGLFLKTEKLLYGKDDVQVVFQRYEVILTNAGCDIIDALSQWTDLKFDVAGNPCYANLHPLLVWQMVSQMDQDKGDFNDILKIIHLTSVLPLFNASCERAFSTLKMIKSDWRCCLDTDTLDTLMKIKIADVPLKEFDPRPAVYRWWHTGERQKRPTIKPYGARN</sequence>
<dbReference type="Proteomes" id="UP001164746">
    <property type="component" value="Chromosome 16"/>
</dbReference>
<dbReference type="EMBL" id="CP111027">
    <property type="protein sequence ID" value="WAR30072.1"/>
    <property type="molecule type" value="Genomic_DNA"/>
</dbReference>
<protein>
    <submittedName>
        <fullName evidence="1">ZN862-like protein</fullName>
    </submittedName>
</protein>
<gene>
    <name evidence="1" type="ORF">MAR_003640</name>
</gene>
<reference evidence="1" key="1">
    <citation type="submission" date="2022-11" db="EMBL/GenBank/DDBJ databases">
        <title>Centuries of genome instability and evolution in soft-shell clam transmissible cancer (bioRxiv).</title>
        <authorList>
            <person name="Hart S.F.M."/>
            <person name="Yonemitsu M.A."/>
            <person name="Giersch R.M."/>
            <person name="Beal B.F."/>
            <person name="Arriagada G."/>
            <person name="Davis B.W."/>
            <person name="Ostrander E.A."/>
            <person name="Goff S.P."/>
            <person name="Metzger M.J."/>
        </authorList>
    </citation>
    <scope>NUCLEOTIDE SEQUENCE</scope>
    <source>
        <strain evidence="1">MELC-2E11</strain>
        <tissue evidence="1">Siphon/mantle</tissue>
    </source>
</reference>
<dbReference type="PANTHER" id="PTHR46880">
    <property type="entry name" value="RAS-ASSOCIATING DOMAIN-CONTAINING PROTEIN"/>
    <property type="match status" value="1"/>
</dbReference>
<proteinExistence type="predicted"/>
<organism evidence="1 2">
    <name type="scientific">Mya arenaria</name>
    <name type="common">Soft-shell clam</name>
    <dbReference type="NCBI Taxonomy" id="6604"/>
    <lineage>
        <taxon>Eukaryota</taxon>
        <taxon>Metazoa</taxon>
        <taxon>Spiralia</taxon>
        <taxon>Lophotrochozoa</taxon>
        <taxon>Mollusca</taxon>
        <taxon>Bivalvia</taxon>
        <taxon>Autobranchia</taxon>
        <taxon>Heteroconchia</taxon>
        <taxon>Euheterodonta</taxon>
        <taxon>Imparidentia</taxon>
        <taxon>Neoheterodontei</taxon>
        <taxon>Myida</taxon>
        <taxon>Myoidea</taxon>
        <taxon>Myidae</taxon>
        <taxon>Mya</taxon>
    </lineage>
</organism>
<evidence type="ECO:0000313" key="2">
    <source>
        <dbReference type="Proteomes" id="UP001164746"/>
    </source>
</evidence>
<dbReference type="PANTHER" id="PTHR46880:SF5">
    <property type="entry name" value="DUF4371 DOMAIN-CONTAINING PROTEIN"/>
    <property type="match status" value="1"/>
</dbReference>